<proteinExistence type="predicted"/>
<feature type="compositionally biased region" description="Polar residues" evidence="2">
    <location>
        <begin position="129"/>
        <end position="148"/>
    </location>
</feature>
<dbReference type="EMBL" id="JACDQQ010001372">
    <property type="protein sequence ID" value="MBA0086142.1"/>
    <property type="molecule type" value="Genomic_DNA"/>
</dbReference>
<dbReference type="AlphaFoldDB" id="A0A7V8NRT3"/>
<dbReference type="InterPro" id="IPR056909">
    <property type="entry name" value="SU10_portal"/>
</dbReference>
<feature type="region of interest" description="Disordered" evidence="2">
    <location>
        <begin position="126"/>
        <end position="154"/>
    </location>
</feature>
<organism evidence="3 4">
    <name type="scientific">Candidatus Acidiferrum panamense</name>
    <dbReference type="NCBI Taxonomy" id="2741543"/>
    <lineage>
        <taxon>Bacteria</taxon>
        <taxon>Pseudomonadati</taxon>
        <taxon>Acidobacteriota</taxon>
        <taxon>Terriglobia</taxon>
        <taxon>Candidatus Acidiferrales</taxon>
        <taxon>Candidatus Acidiferrum</taxon>
    </lineage>
</organism>
<evidence type="ECO:0000313" key="3">
    <source>
        <dbReference type="EMBL" id="MBA0086142.1"/>
    </source>
</evidence>
<keyword evidence="4" id="KW-1185">Reference proteome</keyword>
<evidence type="ECO:0000256" key="1">
    <source>
        <dbReference type="SAM" id="Coils"/>
    </source>
</evidence>
<name>A0A7V8NRT3_9BACT</name>
<comment type="caution">
    <text evidence="3">The sequence shown here is derived from an EMBL/GenBank/DDBJ whole genome shotgun (WGS) entry which is preliminary data.</text>
</comment>
<dbReference type="Pfam" id="PF23899">
    <property type="entry name" value="SU10_portal"/>
    <property type="match status" value="1"/>
</dbReference>
<gene>
    <name evidence="3" type="ORF">HRJ53_14235</name>
</gene>
<accession>A0A7V8NRT3</accession>
<sequence>MKHLLNYRLSKSVPWFQVTLGALQDAQTMGACCGHVYWRYEEQKREPDEPDYETDATPSRKERDEADYRVVSDKPCVDLVPLENIRFDPAAHWFDPINTSPYVIHLMPMYVQDVKAKMRAREWKHHPDSTLSAAMQGKTDTTRQVRTGNRTDEHENEGRLIGDYQIIWVQRHIHKRDGQDWHWYTLADIAMLSDPEPLRDVVFHGIRPYVIGNCIIETHNPMPAGVPMLADGLQAEANEVVNTRLDNVKLVLQKRYLAKRGKDIDYASLVRNVPGSITLVNDPDKDVREISWPDVTQSAFAEQDRINADMDELLGNFSAGTVMQNNQAMQAPMRTLGLVSTGATVLTEYLLRTFTVTFVEPVLRQLMKLEQYYETDKTVMALAGSRAQLRLKYGMNEVTDDLLNRELTLTVNVGMGATDPMMRLQKFLMGVNSFAALMKQPPPGMDLKEVGKEVFGLIGYQDGTRFFQGQDPEKTVLQQQLQQAQQQIQQLTQQVKEKTTGHVLQYRAKSEAAKSGVAREQVKQQGENMRVAVLHRDKVQQDPMVEHRREVAKMMLQHQRDQAKMRNDMTLQMKKIQNDFAARLMALQMGRTLTGGNPDAGRVA</sequence>
<reference evidence="3" key="1">
    <citation type="submission" date="2020-06" db="EMBL/GenBank/DDBJ databases">
        <title>Legume-microbial interactions unlock mineral nutrients during tropical forest succession.</title>
        <authorList>
            <person name="Epihov D.Z."/>
        </authorList>
    </citation>
    <scope>NUCLEOTIDE SEQUENCE [LARGE SCALE GENOMIC DNA]</scope>
    <source>
        <strain evidence="3">Pan2503</strain>
    </source>
</reference>
<keyword evidence="1" id="KW-0175">Coiled coil</keyword>
<protein>
    <submittedName>
        <fullName evidence="3">Uncharacterized protein</fullName>
    </submittedName>
</protein>
<dbReference type="Proteomes" id="UP000567293">
    <property type="component" value="Unassembled WGS sequence"/>
</dbReference>
<evidence type="ECO:0000313" key="4">
    <source>
        <dbReference type="Proteomes" id="UP000567293"/>
    </source>
</evidence>
<feature type="region of interest" description="Disordered" evidence="2">
    <location>
        <begin position="44"/>
        <end position="67"/>
    </location>
</feature>
<feature type="compositionally biased region" description="Basic and acidic residues" evidence="2">
    <location>
        <begin position="58"/>
        <end position="67"/>
    </location>
</feature>
<feature type="coiled-coil region" evidence="1">
    <location>
        <begin position="474"/>
        <end position="501"/>
    </location>
</feature>
<feature type="non-terminal residue" evidence="3">
    <location>
        <position position="1"/>
    </location>
</feature>
<evidence type="ECO:0000256" key="2">
    <source>
        <dbReference type="SAM" id="MobiDB-lite"/>
    </source>
</evidence>